<reference evidence="1 2" key="1">
    <citation type="submission" date="2015-12" db="EMBL/GenBank/DDBJ databases">
        <title>Genome sequence of Mucilaginibacter gotjawali.</title>
        <authorList>
            <person name="Lee J.S."/>
            <person name="Lee K.C."/>
            <person name="Kim K.K."/>
            <person name="Lee B.W."/>
        </authorList>
    </citation>
    <scope>NUCLEOTIDE SEQUENCE [LARGE SCALE GENOMIC DNA]</scope>
    <source>
        <strain evidence="1 2">SA3-7</strain>
    </source>
</reference>
<accession>A0A120MYY3</accession>
<dbReference type="Proteomes" id="UP000218263">
    <property type="component" value="Chromosome"/>
</dbReference>
<dbReference type="EMBL" id="AP017313">
    <property type="protein sequence ID" value="BAU54191.1"/>
    <property type="molecule type" value="Genomic_DNA"/>
</dbReference>
<name>A0A120MYY3_9SPHI</name>
<protein>
    <submittedName>
        <fullName evidence="1">Uncharacterized protein</fullName>
    </submittedName>
</protein>
<proteinExistence type="predicted"/>
<sequence>MELPYDYSLSHHQLLFNVFINVLWHKYGDFFSKSKQNDIFT</sequence>
<gene>
    <name evidence="1" type="ORF">MgSA37_02363</name>
</gene>
<evidence type="ECO:0000313" key="2">
    <source>
        <dbReference type="Proteomes" id="UP000218263"/>
    </source>
</evidence>
<evidence type="ECO:0000313" key="1">
    <source>
        <dbReference type="EMBL" id="BAU54191.1"/>
    </source>
</evidence>
<dbReference type="KEGG" id="mgot:MgSA37_02363"/>
<dbReference type="AlphaFoldDB" id="A0A120MYY3"/>
<keyword evidence="2" id="KW-1185">Reference proteome</keyword>
<organism evidence="1 2">
    <name type="scientific">Mucilaginibacter gotjawali</name>
    <dbReference type="NCBI Taxonomy" id="1550579"/>
    <lineage>
        <taxon>Bacteria</taxon>
        <taxon>Pseudomonadati</taxon>
        <taxon>Bacteroidota</taxon>
        <taxon>Sphingobacteriia</taxon>
        <taxon>Sphingobacteriales</taxon>
        <taxon>Sphingobacteriaceae</taxon>
        <taxon>Mucilaginibacter</taxon>
    </lineage>
</organism>